<accession>A0A6A2ZPE7</accession>
<dbReference type="GO" id="GO:0006887">
    <property type="term" value="P:exocytosis"/>
    <property type="evidence" value="ECO:0007669"/>
    <property type="project" value="UniProtKB-KW"/>
</dbReference>
<dbReference type="InterPro" id="IPR016159">
    <property type="entry name" value="Cullin_repeat-like_dom_sf"/>
</dbReference>
<dbReference type="GO" id="GO:0015031">
    <property type="term" value="P:protein transport"/>
    <property type="evidence" value="ECO:0007669"/>
    <property type="project" value="UniProtKB-KW"/>
</dbReference>
<proteinExistence type="inferred from homology"/>
<dbReference type="GO" id="GO:0000145">
    <property type="term" value="C:exocyst"/>
    <property type="evidence" value="ECO:0007669"/>
    <property type="project" value="InterPro"/>
</dbReference>
<dbReference type="Pfam" id="PF03081">
    <property type="entry name" value="Exo70_C"/>
    <property type="match status" value="2"/>
</dbReference>
<reference evidence="5" key="1">
    <citation type="submission" date="2019-09" db="EMBL/GenBank/DDBJ databases">
        <title>Draft genome information of white flower Hibiscus syriacus.</title>
        <authorList>
            <person name="Kim Y.-M."/>
        </authorList>
    </citation>
    <scope>NUCLEOTIDE SEQUENCE [LARGE SCALE GENOMIC DNA]</scope>
    <source>
        <strain evidence="5">YM2019G1</strain>
    </source>
</reference>
<evidence type="ECO:0000256" key="2">
    <source>
        <dbReference type="ARBA" id="ARBA00022448"/>
    </source>
</evidence>
<dbReference type="EMBL" id="VEPZ02001131">
    <property type="protein sequence ID" value="KAE8692775.1"/>
    <property type="molecule type" value="Genomic_DNA"/>
</dbReference>
<evidence type="ECO:0000313" key="5">
    <source>
        <dbReference type="EMBL" id="KAE8692775.1"/>
    </source>
</evidence>
<evidence type="ECO:0000259" key="4">
    <source>
        <dbReference type="Pfam" id="PF03081"/>
    </source>
</evidence>
<dbReference type="GO" id="GO:0005546">
    <property type="term" value="F:phosphatidylinositol-4,5-bisphosphate binding"/>
    <property type="evidence" value="ECO:0007669"/>
    <property type="project" value="InterPro"/>
</dbReference>
<comment type="similarity">
    <text evidence="1 3">Belongs to the EXO70 family.</text>
</comment>
<comment type="function">
    <text evidence="3">Component of the exocyst complex.</text>
</comment>
<evidence type="ECO:0000256" key="3">
    <source>
        <dbReference type="RuleBase" id="RU365026"/>
    </source>
</evidence>
<evidence type="ECO:0000313" key="6">
    <source>
        <dbReference type="Proteomes" id="UP000436088"/>
    </source>
</evidence>
<keyword evidence="3" id="KW-0653">Protein transport</keyword>
<dbReference type="Proteomes" id="UP000436088">
    <property type="component" value="Unassembled WGS sequence"/>
</dbReference>
<feature type="domain" description="Exocyst complex subunit Exo70 C-terminal" evidence="4">
    <location>
        <begin position="197"/>
        <end position="356"/>
    </location>
</feature>
<comment type="caution">
    <text evidence="5">The sequence shown here is derived from an EMBL/GenBank/DDBJ whole genome shotgun (WGS) entry which is preliminary data.</text>
</comment>
<dbReference type="Gene3D" id="1.20.1280.170">
    <property type="entry name" value="Exocyst complex component Exo70"/>
    <property type="match status" value="2"/>
</dbReference>
<dbReference type="AlphaFoldDB" id="A0A6A2ZPE7"/>
<protein>
    <recommendedName>
        <fullName evidence="3">Exocyst subunit Exo70 family protein</fullName>
    </recommendedName>
</protein>
<dbReference type="PANTHER" id="PTHR12542:SF127">
    <property type="entry name" value="EXOCYST COMPLEX COMPONENT EXO70C1"/>
    <property type="match status" value="1"/>
</dbReference>
<dbReference type="InterPro" id="IPR046364">
    <property type="entry name" value="Exo70_C"/>
</dbReference>
<dbReference type="SUPFAM" id="SSF74788">
    <property type="entry name" value="Cullin repeat-like"/>
    <property type="match status" value="1"/>
</dbReference>
<evidence type="ECO:0000256" key="1">
    <source>
        <dbReference type="ARBA" id="ARBA00006756"/>
    </source>
</evidence>
<dbReference type="PANTHER" id="PTHR12542">
    <property type="entry name" value="EXOCYST COMPLEX PROTEIN EXO70"/>
    <property type="match status" value="1"/>
</dbReference>
<name>A0A6A2ZPE7_HIBSY</name>
<sequence>MIFAGYKAECCITYTGLRLKALDAELSFETINAGDAERMSWESLEVEIGNWINVIKHRTDNLVSAERKLCDSVFSKHPLIGRRLFGELVTSLTTRFLNFPNALVWPRQYSMEKLFKFLDIYEALSELRKLDIGNYLSAKELVSETSLVQCKIGETAVSIFSQLENSIKNDNAGRILVPGEGVFRKREEGSTVEKVPENDIQKDDRCLPASPFALKLMKSMDLLEANIEMKSTLYKSPSLRYIFLMNNGRYILHKIKESTEVHELIGHAWSRKRTSELRRYHKMYQKETWGNVLQTISHEGVQVNGKVSKTKLKERFKNFILFDEILRTHSTWVVSYGELKSVLRVSISSVMITAYRLS</sequence>
<keyword evidence="2 3" id="KW-0813">Transport</keyword>
<organism evidence="5 6">
    <name type="scientific">Hibiscus syriacus</name>
    <name type="common">Rose of Sharon</name>
    <dbReference type="NCBI Taxonomy" id="106335"/>
    <lineage>
        <taxon>Eukaryota</taxon>
        <taxon>Viridiplantae</taxon>
        <taxon>Streptophyta</taxon>
        <taxon>Embryophyta</taxon>
        <taxon>Tracheophyta</taxon>
        <taxon>Spermatophyta</taxon>
        <taxon>Magnoliopsida</taxon>
        <taxon>eudicotyledons</taxon>
        <taxon>Gunneridae</taxon>
        <taxon>Pentapetalae</taxon>
        <taxon>rosids</taxon>
        <taxon>malvids</taxon>
        <taxon>Malvales</taxon>
        <taxon>Malvaceae</taxon>
        <taxon>Malvoideae</taxon>
        <taxon>Hibiscus</taxon>
    </lineage>
</organism>
<dbReference type="InterPro" id="IPR004140">
    <property type="entry name" value="Exo70"/>
</dbReference>
<keyword evidence="6" id="KW-1185">Reference proteome</keyword>
<feature type="domain" description="Exocyst complex subunit Exo70 C-terminal" evidence="4">
    <location>
        <begin position="50"/>
        <end position="182"/>
    </location>
</feature>
<gene>
    <name evidence="5" type="ORF">F3Y22_tig00110831pilonHSYRG00747</name>
</gene>
<keyword evidence="3" id="KW-0268">Exocytosis</keyword>